<comment type="similarity">
    <text evidence="2">Belongs to the GSP F family.</text>
</comment>
<dbReference type="GO" id="GO:0015628">
    <property type="term" value="P:protein secretion by the type II secretion system"/>
    <property type="evidence" value="ECO:0007669"/>
    <property type="project" value="TreeGrafter"/>
</dbReference>
<dbReference type="InterPro" id="IPR003004">
    <property type="entry name" value="GspF/PilC"/>
</dbReference>
<dbReference type="InterPro" id="IPR042094">
    <property type="entry name" value="T2SS_GspF_sf"/>
</dbReference>
<keyword evidence="3" id="KW-1003">Cell membrane</keyword>
<evidence type="ECO:0000256" key="8">
    <source>
        <dbReference type="SAM" id="MobiDB-lite"/>
    </source>
</evidence>
<gene>
    <name evidence="11" type="ORF">LZ24_02635</name>
</gene>
<evidence type="ECO:0000259" key="10">
    <source>
        <dbReference type="Pfam" id="PF00482"/>
    </source>
</evidence>
<evidence type="ECO:0000256" key="4">
    <source>
        <dbReference type="ARBA" id="ARBA00022519"/>
    </source>
</evidence>
<reference evidence="11 12" key="1">
    <citation type="submission" date="2019-07" db="EMBL/GenBank/DDBJ databases">
        <title>Genome sequencing of 100 strains of the haloalkaliphilic chemolithoautotrophic sulfur-oxidizing bacterium Thioalkalivibrio.</title>
        <authorList>
            <person name="Muyzer G."/>
        </authorList>
    </citation>
    <scope>NUCLEOTIDE SEQUENCE [LARGE SCALE GENOMIC DNA]</scope>
    <source>
        <strain evidence="11 12">ASO4-4</strain>
    </source>
</reference>
<feature type="transmembrane region" description="Helical" evidence="9">
    <location>
        <begin position="217"/>
        <end position="236"/>
    </location>
</feature>
<feature type="transmembrane region" description="Helical" evidence="9">
    <location>
        <begin position="129"/>
        <end position="147"/>
    </location>
</feature>
<feature type="domain" description="Type II secretion system protein GspF" evidence="10">
    <location>
        <begin position="271"/>
        <end position="393"/>
    </location>
</feature>
<dbReference type="FunFam" id="1.20.81.30:FF:000001">
    <property type="entry name" value="Type II secretion system protein F"/>
    <property type="match status" value="2"/>
</dbReference>
<dbReference type="InterPro" id="IPR018076">
    <property type="entry name" value="T2SS_GspF_dom"/>
</dbReference>
<feature type="transmembrane region" description="Helical" evidence="9">
    <location>
        <begin position="168"/>
        <end position="193"/>
    </location>
</feature>
<evidence type="ECO:0000313" key="11">
    <source>
        <dbReference type="EMBL" id="TWI68153.1"/>
    </source>
</evidence>
<feature type="domain" description="Type II secretion system protein GspF" evidence="10">
    <location>
        <begin position="68"/>
        <end position="191"/>
    </location>
</feature>
<sequence>MPVFIWEGKNRKGQKRKGEMEAPNETAVRTRLSQQKITPVKVKPKPKDILENISFLQPKVTEQDVIIFARQFSTMIDAGLPIVQCLDILGEQQGNPTFKKIIKEIKAGVEGGETLADVLRKYPNLFDTLFVNMVAAGEAGGILDVILRRVSAYMEKMSKLKKKVKGAMTYPLVTLVIAFVVVGVILVFVIPVFESMFADFGSALPAPTQLVINMSEFVQAKILHIIIGIAVFIFLFKRAYRTDRGRKLFDTLFLRLPVAGLMIRKVSVAKFTRTMGTMLSSGVSILEALDIVAKTSGNRVVEEAIYDVKASISEGETMADPLSESGVFPSMVCSMIAVGESTGALDAMLEKIADFYDDEVDQAVENMTALIEPFMLVFLGVVIGGLVVSMYLPVFQMAAAIG</sequence>
<keyword evidence="6 9" id="KW-1133">Transmembrane helix</keyword>
<dbReference type="Gene3D" id="1.20.81.30">
    <property type="entry name" value="Type II secretion system (T2SS), domain F"/>
    <property type="match status" value="2"/>
</dbReference>
<evidence type="ECO:0000256" key="9">
    <source>
        <dbReference type="SAM" id="Phobius"/>
    </source>
</evidence>
<feature type="transmembrane region" description="Helical" evidence="9">
    <location>
        <begin position="374"/>
        <end position="394"/>
    </location>
</feature>
<feature type="region of interest" description="Disordered" evidence="8">
    <location>
        <begin position="9"/>
        <end position="28"/>
    </location>
</feature>
<proteinExistence type="inferred from homology"/>
<dbReference type="PANTHER" id="PTHR30012:SF7">
    <property type="entry name" value="PROTEIN TRANSPORT PROTEIN HOFC HOMOLOG"/>
    <property type="match status" value="1"/>
</dbReference>
<dbReference type="Pfam" id="PF00482">
    <property type="entry name" value="T2SSF"/>
    <property type="match status" value="2"/>
</dbReference>
<dbReference type="AlphaFoldDB" id="A0A562RGZ6"/>
<dbReference type="EMBL" id="VLLC01000023">
    <property type="protein sequence ID" value="TWI68153.1"/>
    <property type="molecule type" value="Genomic_DNA"/>
</dbReference>
<evidence type="ECO:0000256" key="5">
    <source>
        <dbReference type="ARBA" id="ARBA00022692"/>
    </source>
</evidence>
<evidence type="ECO:0000256" key="7">
    <source>
        <dbReference type="ARBA" id="ARBA00023136"/>
    </source>
</evidence>
<keyword evidence="5 9" id="KW-0812">Transmembrane</keyword>
<dbReference type="GO" id="GO:0005886">
    <property type="term" value="C:plasma membrane"/>
    <property type="evidence" value="ECO:0007669"/>
    <property type="project" value="UniProtKB-SubCell"/>
</dbReference>
<name>A0A562RGZ6_9BACT</name>
<evidence type="ECO:0000313" key="12">
    <source>
        <dbReference type="Proteomes" id="UP000318307"/>
    </source>
</evidence>
<protein>
    <submittedName>
        <fullName evidence="11">Type IV pilus assembly protein PilC</fullName>
    </submittedName>
</protein>
<accession>A0A562RGZ6</accession>
<evidence type="ECO:0000256" key="6">
    <source>
        <dbReference type="ARBA" id="ARBA00022989"/>
    </source>
</evidence>
<dbReference type="Proteomes" id="UP000318307">
    <property type="component" value="Unassembled WGS sequence"/>
</dbReference>
<organism evidence="11 12">
    <name type="scientific">Desulfobotulus alkaliphilus</name>
    <dbReference type="NCBI Taxonomy" id="622671"/>
    <lineage>
        <taxon>Bacteria</taxon>
        <taxon>Pseudomonadati</taxon>
        <taxon>Thermodesulfobacteriota</taxon>
        <taxon>Desulfobacteria</taxon>
        <taxon>Desulfobacterales</taxon>
        <taxon>Desulfobacteraceae</taxon>
        <taxon>Desulfobotulus</taxon>
    </lineage>
</organism>
<dbReference type="RefSeq" id="WP_144685783.1">
    <property type="nucleotide sequence ID" value="NZ_VLLC01000023.1"/>
</dbReference>
<keyword evidence="12" id="KW-1185">Reference proteome</keyword>
<dbReference type="OrthoDB" id="9805682at2"/>
<keyword evidence="7 9" id="KW-0472">Membrane</keyword>
<comment type="subcellular location">
    <subcellularLocation>
        <location evidence="1">Cell inner membrane</location>
        <topology evidence="1">Multi-pass membrane protein</topology>
    </subcellularLocation>
</comment>
<comment type="caution">
    <text evidence="11">The sequence shown here is derived from an EMBL/GenBank/DDBJ whole genome shotgun (WGS) entry which is preliminary data.</text>
</comment>
<evidence type="ECO:0000256" key="3">
    <source>
        <dbReference type="ARBA" id="ARBA00022475"/>
    </source>
</evidence>
<dbReference type="PRINTS" id="PR00812">
    <property type="entry name" value="BCTERIALGSPF"/>
</dbReference>
<keyword evidence="4" id="KW-0997">Cell inner membrane</keyword>
<evidence type="ECO:0000256" key="1">
    <source>
        <dbReference type="ARBA" id="ARBA00004429"/>
    </source>
</evidence>
<evidence type="ECO:0000256" key="2">
    <source>
        <dbReference type="ARBA" id="ARBA00005745"/>
    </source>
</evidence>
<dbReference type="PANTHER" id="PTHR30012">
    <property type="entry name" value="GENERAL SECRETION PATHWAY PROTEIN"/>
    <property type="match status" value="1"/>
</dbReference>